<comment type="caution">
    <text evidence="2">The sequence shown here is derived from an EMBL/GenBank/DDBJ whole genome shotgun (WGS) entry which is preliminary data.</text>
</comment>
<keyword evidence="1" id="KW-0812">Transmembrane</keyword>
<evidence type="ECO:0000313" key="3">
    <source>
        <dbReference type="Proteomes" id="UP000282759"/>
    </source>
</evidence>
<feature type="transmembrane region" description="Helical" evidence="1">
    <location>
        <begin position="28"/>
        <end position="54"/>
    </location>
</feature>
<gene>
    <name evidence="2" type="ORF">EOD41_07525</name>
</gene>
<keyword evidence="1" id="KW-0472">Membrane</keyword>
<reference evidence="2 3" key="1">
    <citation type="submission" date="2019-01" db="EMBL/GenBank/DDBJ databases">
        <authorList>
            <person name="Chen W.-M."/>
        </authorList>
    </citation>
    <scope>NUCLEOTIDE SEQUENCE [LARGE SCALE GENOMIC DNA]</scope>
    <source>
        <strain evidence="2 3">YBJ-36</strain>
    </source>
</reference>
<evidence type="ECO:0000313" key="2">
    <source>
        <dbReference type="EMBL" id="RVU01799.1"/>
    </source>
</evidence>
<keyword evidence="3" id="KW-1185">Reference proteome</keyword>
<dbReference type="AlphaFoldDB" id="A0A437MVV0"/>
<feature type="transmembrane region" description="Helical" evidence="1">
    <location>
        <begin position="66"/>
        <end position="87"/>
    </location>
</feature>
<name>A0A437MVV0_9SPHI</name>
<keyword evidence="1" id="KW-1133">Transmembrane helix</keyword>
<dbReference type="Proteomes" id="UP000282759">
    <property type="component" value="Unassembled WGS sequence"/>
</dbReference>
<evidence type="ECO:0008006" key="4">
    <source>
        <dbReference type="Google" id="ProtNLM"/>
    </source>
</evidence>
<dbReference type="OrthoDB" id="8082231at2"/>
<dbReference type="RefSeq" id="WP_127704163.1">
    <property type="nucleotide sequence ID" value="NZ_SACK01000002.1"/>
</dbReference>
<protein>
    <recommendedName>
        <fullName evidence="4">PH domain-containing protein</fullName>
    </recommendedName>
</protein>
<evidence type="ECO:0000256" key="1">
    <source>
        <dbReference type="SAM" id="Phobius"/>
    </source>
</evidence>
<proteinExistence type="predicted"/>
<dbReference type="EMBL" id="SACK01000002">
    <property type="protein sequence ID" value="RVU01799.1"/>
    <property type="molecule type" value="Genomic_DNA"/>
</dbReference>
<accession>A0A437MVV0</accession>
<organism evidence="2 3">
    <name type="scientific">Mucilaginibacter limnophilus</name>
    <dbReference type="NCBI Taxonomy" id="1932778"/>
    <lineage>
        <taxon>Bacteria</taxon>
        <taxon>Pseudomonadati</taxon>
        <taxon>Bacteroidota</taxon>
        <taxon>Sphingobacteriia</taxon>
        <taxon>Sphingobacteriales</taxon>
        <taxon>Sphingobacteriaceae</taxon>
        <taxon>Mucilaginibacter</taxon>
    </lineage>
</organism>
<sequence length="189" mass="21581">MELPYNGRAVIETTPGYAEISIPPKRNYFFLFIFGFWFTGWAIGGIIMLVSFIFSTPDDLPFPLFIIFPLFWAVPGFFVGRVLWWFIAGKEVISVQKDSLNIAKKGMLFNKPKSYYITECKSFRVSDNPINQLFPFGFKPLFFGGTSSGTIVFDYGMQTIKFADGIDEAEGKHILKLLKEKGFLNDNNF</sequence>